<comment type="subcellular location">
    <subcellularLocation>
        <location evidence="1">Membrane</location>
        <topology evidence="1">Single-pass membrane protein</topology>
    </subcellularLocation>
</comment>
<dbReference type="SUPFAM" id="SSF52172">
    <property type="entry name" value="CheY-like"/>
    <property type="match status" value="1"/>
</dbReference>
<evidence type="ECO:0000256" key="5">
    <source>
        <dbReference type="ARBA" id="ARBA00022840"/>
    </source>
</evidence>
<dbReference type="Pfam" id="PF00072">
    <property type="entry name" value="Response_reg"/>
    <property type="match status" value="1"/>
</dbReference>
<sequence>MLAGGGMGTVWVAMDPKLQRRVALKLMASHCAPTTHSLRQFEWEAQAIARFQSPHVIQVHDCDLAGETPYIVMELLEGEDLESLLNRRGRLSLAMVERLLAQASHALTAAHAAGVIHRDLKPANLFLSRSASGEVVKVLDFGLALLTQGGAAQPHPDEEMAGTPRYMSPEQLRSLSPRLDHRCDLWALAVVAYRALTGQHPFPLESLRQMRLGNTPPAAVPPSTLVPELGAEVDAFFARALDLEPSARFQSAHELSSAFSSRVEAGRPFRPAKVLVVDDEPDVAVMMEQSFRKQIRRSVYQFLFAADGEEALEELRQHPDTAVVLCDINMPRMDGLTFLSRVGEVSALVRVVIVSAYGDMSNLRTAMNRGAFDFITKPIDFPDLEATLVKTLKHVRELRRTVRYTEENGLLRMFVPGGVLERIPPMLQGTEAMAGEWVEGTVVFIDVDGFTPVLRQEAPPESLRRLNANFEAIVPEVLARGGTVDKFVGDAVMALFRGPEHVDRAMEACLAIRRQLETLALRGGESAPYAHGVCMGLDSGDLVSGSIGAKASGRLDYTVLGDAVNTAARLASLARRGQVLLSDRTRTRAREPYVYAPLGEQQLPGTATSLTVFELLRGDGARAVAPEDTTPLVGSVGV</sequence>
<evidence type="ECO:0000313" key="10">
    <source>
        <dbReference type="EMBL" id="QSQ18168.1"/>
    </source>
</evidence>
<accession>A0ABX7NHR4</accession>
<gene>
    <name evidence="10" type="ORF">JY572_07240</name>
</gene>
<dbReference type="InterPro" id="IPR001789">
    <property type="entry name" value="Sig_transdc_resp-reg_receiver"/>
</dbReference>
<dbReference type="Proteomes" id="UP000663090">
    <property type="component" value="Chromosome"/>
</dbReference>
<dbReference type="SUPFAM" id="SSF56112">
    <property type="entry name" value="Protein kinase-like (PK-like)"/>
    <property type="match status" value="1"/>
</dbReference>
<dbReference type="PANTHER" id="PTHR43289">
    <property type="entry name" value="MITOGEN-ACTIVATED PROTEIN KINASE KINASE KINASE 20-RELATED"/>
    <property type="match status" value="1"/>
</dbReference>
<dbReference type="InterPro" id="IPR011009">
    <property type="entry name" value="Kinase-like_dom_sf"/>
</dbReference>
<dbReference type="InterPro" id="IPR008271">
    <property type="entry name" value="Ser/Thr_kinase_AS"/>
</dbReference>
<dbReference type="SMART" id="SM00220">
    <property type="entry name" value="S_TKc"/>
    <property type="match status" value="1"/>
</dbReference>
<dbReference type="PROSITE" id="PS50011">
    <property type="entry name" value="PROTEIN_KINASE_DOM"/>
    <property type="match status" value="1"/>
</dbReference>
<feature type="domain" description="Guanylate cyclase" evidence="9">
    <location>
        <begin position="441"/>
        <end position="571"/>
    </location>
</feature>
<evidence type="ECO:0000256" key="6">
    <source>
        <dbReference type="PROSITE-ProRule" id="PRU00169"/>
    </source>
</evidence>
<dbReference type="PANTHER" id="PTHR43289:SF6">
    <property type="entry name" value="SERINE_THREONINE-PROTEIN KINASE NEKL-3"/>
    <property type="match status" value="1"/>
</dbReference>
<dbReference type="SMART" id="SM00448">
    <property type="entry name" value="REC"/>
    <property type="match status" value="1"/>
</dbReference>
<evidence type="ECO:0000259" key="9">
    <source>
        <dbReference type="PROSITE" id="PS50125"/>
    </source>
</evidence>
<keyword evidence="2" id="KW-0808">Transferase</keyword>
<keyword evidence="5" id="KW-0067">ATP-binding</keyword>
<feature type="domain" description="Response regulatory" evidence="8">
    <location>
        <begin position="273"/>
        <end position="392"/>
    </location>
</feature>
<dbReference type="Gene3D" id="3.30.200.20">
    <property type="entry name" value="Phosphorylase Kinase, domain 1"/>
    <property type="match status" value="1"/>
</dbReference>
<evidence type="ECO:0000256" key="1">
    <source>
        <dbReference type="ARBA" id="ARBA00004167"/>
    </source>
</evidence>
<dbReference type="SMART" id="SM00044">
    <property type="entry name" value="CYCc"/>
    <property type="match status" value="1"/>
</dbReference>
<dbReference type="SUPFAM" id="SSF55073">
    <property type="entry name" value="Nucleotide cyclase"/>
    <property type="match status" value="1"/>
</dbReference>
<dbReference type="Pfam" id="PF00211">
    <property type="entry name" value="Guanylate_cyc"/>
    <property type="match status" value="1"/>
</dbReference>
<reference evidence="10 11" key="1">
    <citation type="submission" date="2021-02" db="EMBL/GenBank/DDBJ databases">
        <title>De Novo genome assembly of isolated myxobacteria.</title>
        <authorList>
            <person name="Stevens D.C."/>
        </authorList>
    </citation>
    <scope>NUCLEOTIDE SEQUENCE [LARGE SCALE GENOMIC DNA]</scope>
    <source>
        <strain evidence="10 11">SCHIC003</strain>
    </source>
</reference>
<evidence type="ECO:0000259" key="7">
    <source>
        <dbReference type="PROSITE" id="PS50011"/>
    </source>
</evidence>
<dbReference type="PROSITE" id="PS50110">
    <property type="entry name" value="RESPONSE_REGULATORY"/>
    <property type="match status" value="1"/>
</dbReference>
<dbReference type="InterPro" id="IPR001054">
    <property type="entry name" value="A/G_cyclase"/>
</dbReference>
<dbReference type="CDD" id="cd17536">
    <property type="entry name" value="REC_YesN-like"/>
    <property type="match status" value="1"/>
</dbReference>
<name>A0ABX7NHR4_9BACT</name>
<protein>
    <submittedName>
        <fullName evidence="10">Response regulator</fullName>
    </submittedName>
</protein>
<dbReference type="Pfam" id="PF00069">
    <property type="entry name" value="Pkinase"/>
    <property type="match status" value="1"/>
</dbReference>
<dbReference type="InterPro" id="IPR000719">
    <property type="entry name" value="Prot_kinase_dom"/>
</dbReference>
<evidence type="ECO:0000259" key="8">
    <source>
        <dbReference type="PROSITE" id="PS50110"/>
    </source>
</evidence>
<evidence type="ECO:0000256" key="2">
    <source>
        <dbReference type="ARBA" id="ARBA00022679"/>
    </source>
</evidence>
<evidence type="ECO:0000256" key="3">
    <source>
        <dbReference type="ARBA" id="ARBA00022741"/>
    </source>
</evidence>
<dbReference type="Gene3D" id="1.10.510.10">
    <property type="entry name" value="Transferase(Phosphotransferase) domain 1"/>
    <property type="match status" value="1"/>
</dbReference>
<keyword evidence="4" id="KW-0418">Kinase</keyword>
<dbReference type="PROSITE" id="PS50125">
    <property type="entry name" value="GUANYLATE_CYCLASE_2"/>
    <property type="match status" value="1"/>
</dbReference>
<dbReference type="EMBL" id="CP071091">
    <property type="protein sequence ID" value="QSQ18168.1"/>
    <property type="molecule type" value="Genomic_DNA"/>
</dbReference>
<evidence type="ECO:0000313" key="11">
    <source>
        <dbReference type="Proteomes" id="UP000663090"/>
    </source>
</evidence>
<dbReference type="InterPro" id="IPR011006">
    <property type="entry name" value="CheY-like_superfamily"/>
</dbReference>
<dbReference type="InterPro" id="IPR029787">
    <property type="entry name" value="Nucleotide_cyclase"/>
</dbReference>
<evidence type="ECO:0000256" key="4">
    <source>
        <dbReference type="ARBA" id="ARBA00022777"/>
    </source>
</evidence>
<dbReference type="Gene3D" id="3.30.70.1230">
    <property type="entry name" value="Nucleotide cyclase"/>
    <property type="match status" value="1"/>
</dbReference>
<proteinExistence type="predicted"/>
<dbReference type="CDD" id="cd14014">
    <property type="entry name" value="STKc_PknB_like"/>
    <property type="match status" value="1"/>
</dbReference>
<keyword evidence="3" id="KW-0547">Nucleotide-binding</keyword>
<dbReference type="PROSITE" id="PS00108">
    <property type="entry name" value="PROTEIN_KINASE_ST"/>
    <property type="match status" value="1"/>
</dbReference>
<feature type="modified residue" description="4-aspartylphosphate" evidence="6">
    <location>
        <position position="327"/>
    </location>
</feature>
<dbReference type="Gene3D" id="3.40.50.2300">
    <property type="match status" value="1"/>
</dbReference>
<keyword evidence="6" id="KW-0597">Phosphoprotein</keyword>
<dbReference type="CDD" id="cd07302">
    <property type="entry name" value="CHD"/>
    <property type="match status" value="1"/>
</dbReference>
<keyword evidence="11" id="KW-1185">Reference proteome</keyword>
<organism evidence="10 11">
    <name type="scientific">Myxococcus landrumensis</name>
    <dbReference type="NCBI Taxonomy" id="2813577"/>
    <lineage>
        <taxon>Bacteria</taxon>
        <taxon>Pseudomonadati</taxon>
        <taxon>Myxococcota</taxon>
        <taxon>Myxococcia</taxon>
        <taxon>Myxococcales</taxon>
        <taxon>Cystobacterineae</taxon>
        <taxon>Myxococcaceae</taxon>
        <taxon>Myxococcus</taxon>
    </lineage>
</organism>
<feature type="domain" description="Protein kinase" evidence="7">
    <location>
        <begin position="1"/>
        <end position="260"/>
    </location>
</feature>